<dbReference type="Gene3D" id="2.160.10.10">
    <property type="entry name" value="Hexapeptide repeat proteins"/>
    <property type="match status" value="1"/>
</dbReference>
<dbReference type="CDD" id="cd03349">
    <property type="entry name" value="LbH_XAT"/>
    <property type="match status" value="1"/>
</dbReference>
<evidence type="ECO:0000313" key="3">
    <source>
        <dbReference type="Proteomes" id="UP001523401"/>
    </source>
</evidence>
<evidence type="ECO:0000256" key="1">
    <source>
        <dbReference type="ARBA" id="ARBA00007274"/>
    </source>
</evidence>
<keyword evidence="3" id="KW-1185">Reference proteome</keyword>
<reference evidence="2 3" key="1">
    <citation type="submission" date="2022-06" db="EMBL/GenBank/DDBJ databases">
        <title>Whole-genome of Asaia lannensis strain LMG 27011T.</title>
        <authorList>
            <person name="Sombolestani A."/>
        </authorList>
    </citation>
    <scope>NUCLEOTIDE SEQUENCE [LARGE SCALE GENOMIC DNA]</scope>
    <source>
        <strain evidence="2 3">NBRC 102526</strain>
    </source>
</reference>
<comment type="caution">
    <text evidence="2">The sequence shown here is derived from an EMBL/GenBank/DDBJ whole genome shotgun (WGS) entry which is preliminary data.</text>
</comment>
<dbReference type="SUPFAM" id="SSF51161">
    <property type="entry name" value="Trimeric LpxA-like enzymes"/>
    <property type="match status" value="1"/>
</dbReference>
<protein>
    <submittedName>
        <fullName evidence="2">CatB-related O-acetyltransferase</fullName>
    </submittedName>
</protein>
<accession>A0ABT1CFU6</accession>
<evidence type="ECO:0000313" key="2">
    <source>
        <dbReference type="EMBL" id="MCO6159739.1"/>
    </source>
</evidence>
<dbReference type="RefSeq" id="WP_252849089.1">
    <property type="nucleotide sequence ID" value="NZ_BAPW01000010.1"/>
</dbReference>
<dbReference type="InterPro" id="IPR011004">
    <property type="entry name" value="Trimer_LpxA-like_sf"/>
</dbReference>
<gene>
    <name evidence="2" type="ORF">NF685_06835</name>
</gene>
<dbReference type="InterPro" id="IPR050179">
    <property type="entry name" value="Trans_hexapeptide_repeat"/>
</dbReference>
<dbReference type="EMBL" id="JAMXQU010000004">
    <property type="protein sequence ID" value="MCO6159739.1"/>
    <property type="molecule type" value="Genomic_DNA"/>
</dbReference>
<dbReference type="Pfam" id="PF00132">
    <property type="entry name" value="Hexapep"/>
    <property type="match status" value="1"/>
</dbReference>
<name>A0ABT1CFU6_9PROT</name>
<proteinExistence type="inferred from homology"/>
<dbReference type="PANTHER" id="PTHR43300">
    <property type="entry name" value="ACETYLTRANSFERASE"/>
    <property type="match status" value="1"/>
</dbReference>
<comment type="similarity">
    <text evidence="1">Belongs to the transferase hexapeptide repeat family.</text>
</comment>
<organism evidence="2 3">
    <name type="scientific">Asaia lannensis NBRC 102526</name>
    <dbReference type="NCBI Taxonomy" id="1307926"/>
    <lineage>
        <taxon>Bacteria</taxon>
        <taxon>Pseudomonadati</taxon>
        <taxon>Pseudomonadota</taxon>
        <taxon>Alphaproteobacteria</taxon>
        <taxon>Acetobacterales</taxon>
        <taxon>Acetobacteraceae</taxon>
        <taxon>Asaia</taxon>
    </lineage>
</organism>
<dbReference type="InterPro" id="IPR001451">
    <property type="entry name" value="Hexapep"/>
</dbReference>
<dbReference type="PANTHER" id="PTHR43300:SF11">
    <property type="entry name" value="ACETYLTRANSFERASE RV3034C-RELATED"/>
    <property type="match status" value="1"/>
</dbReference>
<sequence>MIRKRNNIFPLLLKHSLSYQIAEWGWEIGDHTYGATGSPIVIEEKYAKLLIGKYCSIAQEVYIILGNHRFDTVTTYPFKDISMFWPEAAEATDDHYTKGDVTIGHDVWIGARATIMSGTTIGSGAVIATGAVVTRDVPPYAIVGGNPAKIIKYRFDEMTIARLLSIGWWDWSEEEVRSRMRSIMSDNVEGFLQAFERG</sequence>
<dbReference type="Proteomes" id="UP001523401">
    <property type="component" value="Unassembled WGS sequence"/>
</dbReference>